<evidence type="ECO:0000256" key="8">
    <source>
        <dbReference type="ARBA" id="ARBA00023098"/>
    </source>
</evidence>
<evidence type="ECO:0000256" key="2">
    <source>
        <dbReference type="ARBA" id="ARBA00008337"/>
    </source>
</evidence>
<evidence type="ECO:0000256" key="7">
    <source>
        <dbReference type="ARBA" id="ARBA00023011"/>
    </source>
</evidence>
<dbReference type="EMBL" id="CVQI01016669">
    <property type="protein sequence ID" value="CRK24739.1"/>
    <property type="molecule type" value="Genomic_DNA"/>
</dbReference>
<dbReference type="InterPro" id="IPR007905">
    <property type="entry name" value="EBP"/>
</dbReference>
<comment type="similarity">
    <text evidence="2">Belongs to the EBP family.</text>
</comment>
<dbReference type="PANTHER" id="PTHR14207">
    <property type="entry name" value="STEROL ISOMERASE"/>
    <property type="match status" value="1"/>
</dbReference>
<protein>
    <recommendedName>
        <fullName evidence="15">EXPERA domain-containing protein</fullName>
    </recommendedName>
</protein>
<feature type="transmembrane region" description="Helical" evidence="14">
    <location>
        <begin position="71"/>
        <end position="93"/>
    </location>
</feature>
<organism evidence="16 17">
    <name type="scientific">Verticillium longisporum</name>
    <name type="common">Verticillium dahliae var. longisporum</name>
    <dbReference type="NCBI Taxonomy" id="100787"/>
    <lineage>
        <taxon>Eukaryota</taxon>
        <taxon>Fungi</taxon>
        <taxon>Dikarya</taxon>
        <taxon>Ascomycota</taxon>
        <taxon>Pezizomycotina</taxon>
        <taxon>Sordariomycetes</taxon>
        <taxon>Hypocreomycetidae</taxon>
        <taxon>Glomerellales</taxon>
        <taxon>Plectosphaerellaceae</taxon>
        <taxon>Verticillium</taxon>
    </lineage>
</organism>
<evidence type="ECO:0000256" key="14">
    <source>
        <dbReference type="SAM" id="Phobius"/>
    </source>
</evidence>
<evidence type="ECO:0000256" key="9">
    <source>
        <dbReference type="ARBA" id="ARBA00023136"/>
    </source>
</evidence>
<proteinExistence type="inferred from homology"/>
<evidence type="ECO:0000256" key="1">
    <source>
        <dbReference type="ARBA" id="ARBA00004141"/>
    </source>
</evidence>
<keyword evidence="8" id="KW-0443">Lipid metabolism</keyword>
<feature type="domain" description="EXPERA" evidence="15">
    <location>
        <begin position="69"/>
        <end position="233"/>
    </location>
</feature>
<dbReference type="InterPro" id="IPR033118">
    <property type="entry name" value="EXPERA"/>
</dbReference>
<name>A0A0G4LRW9_VERLO</name>
<reference evidence="17" key="1">
    <citation type="submission" date="2015-05" db="EMBL/GenBank/DDBJ databases">
        <authorList>
            <person name="Fogelqvist Johan"/>
        </authorList>
    </citation>
    <scope>NUCLEOTIDE SEQUENCE [LARGE SCALE GENOMIC DNA]</scope>
</reference>
<gene>
    <name evidence="16" type="ORF">BN1723_013372</name>
</gene>
<dbReference type="AlphaFoldDB" id="A0A0G4LRW9"/>
<feature type="transmembrane region" description="Helical" evidence="14">
    <location>
        <begin position="134"/>
        <end position="159"/>
    </location>
</feature>
<evidence type="ECO:0000256" key="13">
    <source>
        <dbReference type="PROSITE-ProRule" id="PRU01087"/>
    </source>
</evidence>
<sequence length="270" mass="28092">MASLNDSTVASALGLPVHPFHPLDAIVNDYVENTMSTLTILTIFASTCVAILLPTLLLIRRLRPNLSTGDVSTAMWFIVSGSIHLGLEGYFSINSARMGPSLTVLGQLWKEYALSDSRYLTQDSFVVCMETVTAFVWGPLCFLCAAAISVARLVAAAAAEAAEGRVARRKAQPARVAVLEGAVRLGGDLGARKGHEAAGALEVVLGEGAVEGRVAVVQRRGRAVRRVRPGVADGEGRGAREVVDRRAAGPVAGAVCDGCVGVGVGVDADG</sequence>
<dbReference type="Pfam" id="PF05241">
    <property type="entry name" value="EBP"/>
    <property type="match status" value="1"/>
</dbReference>
<keyword evidence="7" id="KW-0756">Sterol biosynthesis</keyword>
<dbReference type="GO" id="GO:0004769">
    <property type="term" value="F:steroid Delta-isomerase activity"/>
    <property type="evidence" value="ECO:0007669"/>
    <property type="project" value="TreeGrafter"/>
</dbReference>
<dbReference type="GO" id="GO:0016020">
    <property type="term" value="C:membrane"/>
    <property type="evidence" value="ECO:0007669"/>
    <property type="project" value="UniProtKB-SubCell"/>
</dbReference>
<dbReference type="Proteomes" id="UP000045706">
    <property type="component" value="Unassembled WGS sequence"/>
</dbReference>
<keyword evidence="11" id="KW-0753">Steroid metabolism</keyword>
<evidence type="ECO:0000256" key="6">
    <source>
        <dbReference type="ARBA" id="ARBA00022989"/>
    </source>
</evidence>
<keyword evidence="5" id="KW-0752">Steroid biosynthesis</keyword>
<keyword evidence="12" id="KW-0413">Isomerase</keyword>
<evidence type="ECO:0000256" key="10">
    <source>
        <dbReference type="ARBA" id="ARBA00023166"/>
    </source>
</evidence>
<evidence type="ECO:0000313" key="17">
    <source>
        <dbReference type="Proteomes" id="UP000045706"/>
    </source>
</evidence>
<evidence type="ECO:0000256" key="3">
    <source>
        <dbReference type="ARBA" id="ARBA00022516"/>
    </source>
</evidence>
<evidence type="ECO:0000259" key="15">
    <source>
        <dbReference type="PROSITE" id="PS51751"/>
    </source>
</evidence>
<evidence type="ECO:0000256" key="12">
    <source>
        <dbReference type="ARBA" id="ARBA00023235"/>
    </source>
</evidence>
<dbReference type="GO" id="GO:0000247">
    <property type="term" value="F:C-8 sterol isomerase activity"/>
    <property type="evidence" value="ECO:0007669"/>
    <property type="project" value="TreeGrafter"/>
</dbReference>
<feature type="transmembrane region" description="Helical" evidence="14">
    <location>
        <begin position="38"/>
        <end position="59"/>
    </location>
</feature>
<evidence type="ECO:0000256" key="11">
    <source>
        <dbReference type="ARBA" id="ARBA00023221"/>
    </source>
</evidence>
<evidence type="ECO:0000256" key="4">
    <source>
        <dbReference type="ARBA" id="ARBA00022692"/>
    </source>
</evidence>
<dbReference type="GO" id="GO:0047750">
    <property type="term" value="F:cholestenol delta-isomerase activity"/>
    <property type="evidence" value="ECO:0007669"/>
    <property type="project" value="InterPro"/>
</dbReference>
<keyword evidence="9 13" id="KW-0472">Membrane</keyword>
<accession>A0A0G4LRW9</accession>
<keyword evidence="3" id="KW-0444">Lipid biosynthesis</keyword>
<keyword evidence="4 13" id="KW-0812">Transmembrane</keyword>
<comment type="subcellular location">
    <subcellularLocation>
        <location evidence="1">Membrane</location>
        <topology evidence="1">Multi-pass membrane protein</topology>
    </subcellularLocation>
</comment>
<dbReference type="PROSITE" id="PS51751">
    <property type="entry name" value="EXPERA"/>
    <property type="match status" value="1"/>
</dbReference>
<keyword evidence="6 13" id="KW-1133">Transmembrane helix</keyword>
<dbReference type="GO" id="GO:0005783">
    <property type="term" value="C:endoplasmic reticulum"/>
    <property type="evidence" value="ECO:0007669"/>
    <property type="project" value="TreeGrafter"/>
</dbReference>
<dbReference type="PANTHER" id="PTHR14207:SF0">
    <property type="entry name" value="3-BETA-HYDROXYSTEROID-DELTA(8),DELTA(7)-ISOMERASE"/>
    <property type="match status" value="1"/>
</dbReference>
<evidence type="ECO:0000256" key="5">
    <source>
        <dbReference type="ARBA" id="ARBA00022955"/>
    </source>
</evidence>
<evidence type="ECO:0000313" key="16">
    <source>
        <dbReference type="EMBL" id="CRK24739.1"/>
    </source>
</evidence>
<keyword evidence="10" id="KW-1207">Sterol metabolism</keyword>
<dbReference type="GO" id="GO:0016126">
    <property type="term" value="P:sterol biosynthetic process"/>
    <property type="evidence" value="ECO:0007669"/>
    <property type="project" value="UniProtKB-KW"/>
</dbReference>